<dbReference type="EMBL" id="CP108140">
    <property type="protein sequence ID" value="WTP91554.1"/>
    <property type="molecule type" value="Genomic_DNA"/>
</dbReference>
<feature type="region of interest" description="Disordered" evidence="1">
    <location>
        <begin position="94"/>
        <end position="119"/>
    </location>
</feature>
<reference evidence="2" key="1">
    <citation type="submission" date="2022-10" db="EMBL/GenBank/DDBJ databases">
        <title>The complete genomes of actinobacterial strains from the NBC collection.</title>
        <authorList>
            <person name="Joergensen T.S."/>
            <person name="Alvarez Arevalo M."/>
            <person name="Sterndorff E.B."/>
            <person name="Faurdal D."/>
            <person name="Vuksanovic O."/>
            <person name="Mourched A.-S."/>
            <person name="Charusanti P."/>
            <person name="Shaw S."/>
            <person name="Blin K."/>
            <person name="Weber T."/>
        </authorList>
    </citation>
    <scope>NUCLEOTIDE SEQUENCE</scope>
    <source>
        <strain evidence="2">NBC 00180</strain>
    </source>
</reference>
<organism evidence="2">
    <name type="scientific">Streptomyces sp. NBC_00180</name>
    <dbReference type="NCBI Taxonomy" id="2903632"/>
    <lineage>
        <taxon>Bacteria</taxon>
        <taxon>Bacillati</taxon>
        <taxon>Actinomycetota</taxon>
        <taxon>Actinomycetes</taxon>
        <taxon>Kitasatosporales</taxon>
        <taxon>Streptomycetaceae</taxon>
        <taxon>Streptomyces</taxon>
    </lineage>
</organism>
<evidence type="ECO:0000313" key="2">
    <source>
        <dbReference type="EMBL" id="WTP91554.1"/>
    </source>
</evidence>
<dbReference type="AlphaFoldDB" id="A0AAU1I993"/>
<name>A0AAU1I993_9ACTN</name>
<proteinExistence type="predicted"/>
<sequence>MVEDLNAAGMLRNRRLARHVADAGFGKGPLPTALQGPAQRVSHHRGRPLVPQLKTCSDCGATKAKLPLHVRVFTCDLCSLVIDQGGCKFRDRVDRPPQRELTGQQHRHETGDHQGVYAC</sequence>
<protein>
    <submittedName>
        <fullName evidence="2">Transposase</fullName>
    </submittedName>
</protein>
<accession>A0AAU1I993</accession>
<gene>
    <name evidence="2" type="ORF">OG477_42645</name>
</gene>
<evidence type="ECO:0000256" key="1">
    <source>
        <dbReference type="SAM" id="MobiDB-lite"/>
    </source>
</evidence>